<feature type="compositionally biased region" description="Polar residues" evidence="10">
    <location>
        <begin position="1414"/>
        <end position="1433"/>
    </location>
</feature>
<dbReference type="PROSITE" id="PS00674">
    <property type="entry name" value="AAA"/>
    <property type="match status" value="1"/>
</dbReference>
<sequence>MATIKRDPTLKPFWHDTMARMKRSIEEIANKSDSDDDDYSDHPRSSRRSVSRSKSRKKSKPSKKRPRRRSNDDIVSDDDDFFSEDEELSYEESEEEPDINAQRNARGLVARRAATNRPLYNEGDSSSFEDDDGESEQTSPKKRKTAVVTLKLGDALKRQPQQDQGNRRVTRRTRGASEDIYALTNSGRHVETVERGTHSPEAEVIRPNRRGSRSSKQVPTVMEEDEETQEKQEEYIEETTTEVKGSQVEIMESAQASFEEGPISAGDDQQGAAEADEGFVPESENEDAEHEEDEDEDEGPVTRRRTRPNRSQQIEEPEQPDEEEPSGPRRSSRKKPKSSQRKRLNDEESDFEPEEEDSNDDDEVSQTGKSNASPRKASQARDDEEDSAAGRRPGLRKRASRSRGQSEAAADIAEELAEELEDLRGGRPRRRLQTDIVYEKPRRSRKDVDYRIIRPDLILPIEEAENEVNESPSRRGGRGGGGGGSWQRTLFPTYGPFGGGGPAAILAPPGAPAATGGVDSDSSDDEGLHHPRGSVAGVGSALGPHGAGLLPGQTQTHDAAQGLSGTPANLGKVKDKQALADADPLGVDMSVNFDSVGGLQGHIDQLKEMVSLPLLYPEIFQRFHIVPPRGVLFHGPPGTGKTLLARALANSVSSEGRKVTFYMRKGADALSKWVGEAERQLRLLFEEARLAPVRSSKQEQIHASIVSTLLALMDGMDGRGQVIVIGATNRPDSIDPALRRPGRFDREFYFPLPNAEGRRAILDIHTKGWDPPLPGHIKDELAEITKGYGGADLRALCTEAALNAVQRRYPQIYKSDKKLLIDPKNIDVTPKDFMLAIKKMVPSSERSTSSGASPLPKEVEPLLRHPLADIRALLSEILPQRKRLTALEEAQFEEPEGAGSFQREQMQQEFDRSRVFRPRMLLRGLMGMGQQYLAAAILHYFEGLHVQSFDLPTLLSDSTRSPEAAVIQLFAEVKRHRPSVIYIPNIESWSETVGQAVLSTFLGLLRSIPPTDPVLLLGVQEITGEEIDTGLLRQMFGFSKRNFYDLKAPGNEARYEYFSKVVEYIKTSPAHFPDPENRKKRELETLEIAPPPPPKPTTPLTKEQLKAQKKKDHQTLNLLKIRIQPIMDQIKKYKRFRTGVIDESQIRYLWEEDDPNIVTSDLPIEQRTTFRPFEKAYDKHGVPGLWETVSGKFFYNMEIVTIEKRLSNGYYKRPSDFLADIKRLAKDARQTGDQERILRANELLSNVEVDISTIEQAEPQLVAECENVYIRELAREKAAAEKAKRVEEAEKGGFLGHTANHNVPHGNTESGPSSGPVVLGETFPDLAPKEQARPVTPTRQSTASFLTNGYHQSGGSDLNDLSARGPTSNGSHESRPDGDGDVYMTNSEDHSGTRDTQGSSFGPSAQPKPPYSHTAPSQQIRRESGLSSFSQKGPMTPMAPGSQPHDYANEASTTQTTSGQKSSDQSSLRPNYTQSPIVGQAIRHDFPDLTQYPDRVGLEEHLPDTQQCDSSQPSPRPRESLPGNADSQPEHHVNGSQSQPKTQPPVPLFDESTKPSSHPPVNLHSILNDEDHSPKLIVDSEYVQNLHEQLTQRTSGCSVEQLEQINTSLMDYLWRTRGEWNRSKVAAGIRDSFNEILEDMQAMQEIGPISQRTKEQLGSSFEHLAKPVCSAPFPKKPRSSSILTKARRGHIEKAYSLEPWFPAHLQRDIYFSLLHIDPPATSSKEKKAPAVPESVLKAALLRRAEEDIKRVLALRSQKQALGVLLQRGSVGDDLWQRFQRAEKEMEDEVRDVVSEQAKLDEERQWWEKRRASIKEGFMKELDAEDSTSTAPPQKTEAPADTTPTTTSSSTPAIKTPESSGAPSSVTGSDDDAVLVEADEQPGSPASPSKKKKKGKK</sequence>
<feature type="compositionally biased region" description="Basic and acidic residues" evidence="10">
    <location>
        <begin position="188"/>
        <end position="206"/>
    </location>
</feature>
<organism evidence="12 13">
    <name type="scientific">Aspergillus oryzae</name>
    <name type="common">Yellow koji mold</name>
    <dbReference type="NCBI Taxonomy" id="5062"/>
    <lineage>
        <taxon>Eukaryota</taxon>
        <taxon>Fungi</taxon>
        <taxon>Dikarya</taxon>
        <taxon>Ascomycota</taxon>
        <taxon>Pezizomycotina</taxon>
        <taxon>Eurotiomycetes</taxon>
        <taxon>Eurotiomycetidae</taxon>
        <taxon>Eurotiales</taxon>
        <taxon>Aspergillaceae</taxon>
        <taxon>Aspergillus</taxon>
        <taxon>Aspergillus subgen. Circumdati</taxon>
    </lineage>
</organism>
<dbReference type="InterPro" id="IPR027417">
    <property type="entry name" value="P-loop_NTPase"/>
</dbReference>
<comment type="similarity">
    <text evidence="3">Belongs to the AAA ATPase family.</text>
</comment>
<evidence type="ECO:0000256" key="6">
    <source>
        <dbReference type="ARBA" id="ARBA00022801"/>
    </source>
</evidence>
<dbReference type="GO" id="GO:0031204">
    <property type="term" value="P:post-translational protein targeting to membrane, translocation"/>
    <property type="evidence" value="ECO:0007669"/>
    <property type="project" value="InterPro"/>
</dbReference>
<feature type="compositionally biased region" description="Low complexity" evidence="10">
    <location>
        <begin position="1452"/>
        <end position="1467"/>
    </location>
</feature>
<dbReference type="EMBL" id="BSYA01000130">
    <property type="protein sequence ID" value="GMG34053.1"/>
    <property type="molecule type" value="Genomic_DNA"/>
</dbReference>
<dbReference type="GO" id="GO:0031207">
    <property type="term" value="C:Sec62/Sec63 complex"/>
    <property type="evidence" value="ECO:0007669"/>
    <property type="project" value="InterPro"/>
</dbReference>
<evidence type="ECO:0000256" key="5">
    <source>
        <dbReference type="ARBA" id="ARBA00022741"/>
    </source>
</evidence>
<feature type="region of interest" description="Disordered" evidence="10">
    <location>
        <begin position="1345"/>
        <end position="1472"/>
    </location>
</feature>
<comment type="subcellular location">
    <subcellularLocation>
        <location evidence="2">Chromosome</location>
    </subcellularLocation>
    <subcellularLocation>
        <location evidence="1">Nucleus</location>
    </subcellularLocation>
</comment>
<feature type="domain" description="AAA+ ATPase" evidence="11">
    <location>
        <begin position="627"/>
        <end position="754"/>
    </location>
</feature>
<feature type="compositionally biased region" description="Polar residues" evidence="10">
    <location>
        <begin position="1504"/>
        <end position="1513"/>
    </location>
</feature>
<evidence type="ECO:0000256" key="8">
    <source>
        <dbReference type="ARBA" id="ARBA00023117"/>
    </source>
</evidence>
<keyword evidence="4" id="KW-0158">Chromosome</keyword>
<dbReference type="Proteomes" id="UP001165205">
    <property type="component" value="Unassembled WGS sequence"/>
</dbReference>
<name>A0AAN4YTV7_ASPOZ</name>
<dbReference type="Pfam" id="PF09802">
    <property type="entry name" value="Sec66"/>
    <property type="match status" value="1"/>
</dbReference>
<feature type="compositionally biased region" description="Low complexity" evidence="10">
    <location>
        <begin position="507"/>
        <end position="520"/>
    </location>
</feature>
<evidence type="ECO:0000256" key="4">
    <source>
        <dbReference type="ARBA" id="ARBA00022454"/>
    </source>
</evidence>
<feature type="compositionally biased region" description="Basic residues" evidence="10">
    <location>
        <begin position="45"/>
        <end position="68"/>
    </location>
</feature>
<feature type="compositionally biased region" description="Polar residues" evidence="10">
    <location>
        <begin position="1394"/>
        <end position="1403"/>
    </location>
</feature>
<evidence type="ECO:0000256" key="9">
    <source>
        <dbReference type="ARBA" id="ARBA00023242"/>
    </source>
</evidence>
<evidence type="ECO:0000259" key="11">
    <source>
        <dbReference type="SMART" id="SM00382"/>
    </source>
</evidence>
<feature type="region of interest" description="Disordered" evidence="10">
    <location>
        <begin position="27"/>
        <end position="410"/>
    </location>
</feature>
<feature type="compositionally biased region" description="Acidic residues" evidence="10">
    <location>
        <begin position="347"/>
        <end position="364"/>
    </location>
</feature>
<dbReference type="Pfam" id="PF17862">
    <property type="entry name" value="AAA_lid_3"/>
    <property type="match status" value="1"/>
</dbReference>
<feature type="compositionally biased region" description="Polar residues" evidence="10">
    <location>
        <begin position="1345"/>
        <end position="1356"/>
    </location>
</feature>
<dbReference type="FunFam" id="1.10.8.60:FF:000016">
    <property type="entry name" value="ATPase family AAA domain-containing protein 2B"/>
    <property type="match status" value="1"/>
</dbReference>
<keyword evidence="8" id="KW-0103">Bromodomain</keyword>
<dbReference type="Gene3D" id="1.10.8.60">
    <property type="match status" value="1"/>
</dbReference>
<dbReference type="GO" id="GO:0006337">
    <property type="term" value="P:nucleosome disassembly"/>
    <property type="evidence" value="ECO:0007669"/>
    <property type="project" value="TreeGrafter"/>
</dbReference>
<dbReference type="InterPro" id="IPR003593">
    <property type="entry name" value="AAA+_ATPase"/>
</dbReference>
<feature type="compositionally biased region" description="Acidic residues" evidence="10">
    <location>
        <begin position="74"/>
        <end position="98"/>
    </location>
</feature>
<dbReference type="GO" id="GO:0140674">
    <property type="term" value="F:ATP-dependent histone chaperone activity"/>
    <property type="evidence" value="ECO:0007669"/>
    <property type="project" value="UniProtKB-ARBA"/>
</dbReference>
<dbReference type="InterPro" id="IPR041569">
    <property type="entry name" value="AAA_lid_3"/>
</dbReference>
<accession>A0AAN4YTV7</accession>
<feature type="compositionally biased region" description="Basic residues" evidence="10">
    <location>
        <begin position="330"/>
        <end position="342"/>
    </location>
</feature>
<dbReference type="GO" id="GO:0006334">
    <property type="term" value="P:nucleosome assembly"/>
    <property type="evidence" value="ECO:0007669"/>
    <property type="project" value="TreeGrafter"/>
</dbReference>
<keyword evidence="9" id="KW-0539">Nucleus</keyword>
<dbReference type="InterPro" id="IPR045199">
    <property type="entry name" value="ATAD2-like"/>
</dbReference>
<feature type="region of interest" description="Disordered" evidence="10">
    <location>
        <begin position="1817"/>
        <end position="1896"/>
    </location>
</feature>
<proteinExistence type="inferred from homology"/>
<dbReference type="PANTHER" id="PTHR23069:SF0">
    <property type="entry name" value="TAT-BINDING HOMOLOG 7"/>
    <property type="match status" value="1"/>
</dbReference>
<dbReference type="GO" id="GO:0003682">
    <property type="term" value="F:chromatin binding"/>
    <property type="evidence" value="ECO:0007669"/>
    <property type="project" value="TreeGrafter"/>
</dbReference>
<dbReference type="GO" id="GO:0042393">
    <property type="term" value="F:histone binding"/>
    <property type="evidence" value="ECO:0007669"/>
    <property type="project" value="UniProtKB-ARBA"/>
</dbReference>
<feature type="compositionally biased region" description="Low complexity" evidence="10">
    <location>
        <begin position="1835"/>
        <end position="1852"/>
    </location>
</feature>
<dbReference type="FunFam" id="3.40.50.300:FF:001218">
    <property type="entry name" value="AAA family ATPase, putative"/>
    <property type="match status" value="1"/>
</dbReference>
<dbReference type="Gene3D" id="3.40.50.300">
    <property type="entry name" value="P-loop containing nucleotide triphosphate hydrolases"/>
    <property type="match status" value="2"/>
</dbReference>
<evidence type="ECO:0000256" key="1">
    <source>
        <dbReference type="ARBA" id="ARBA00004123"/>
    </source>
</evidence>
<evidence type="ECO:0000256" key="7">
    <source>
        <dbReference type="ARBA" id="ARBA00022840"/>
    </source>
</evidence>
<dbReference type="GO" id="GO:0000785">
    <property type="term" value="C:chromatin"/>
    <property type="evidence" value="ECO:0007669"/>
    <property type="project" value="UniProtKB-ARBA"/>
</dbReference>
<feature type="compositionally biased region" description="Acidic residues" evidence="10">
    <location>
        <begin position="274"/>
        <end position="299"/>
    </location>
</feature>
<dbReference type="SUPFAM" id="SSF52540">
    <property type="entry name" value="P-loop containing nucleoside triphosphate hydrolases"/>
    <property type="match status" value="2"/>
</dbReference>
<evidence type="ECO:0000313" key="13">
    <source>
        <dbReference type="Proteomes" id="UP001165205"/>
    </source>
</evidence>
<dbReference type="GO" id="GO:0005634">
    <property type="term" value="C:nucleus"/>
    <property type="evidence" value="ECO:0007669"/>
    <property type="project" value="UniProtKB-SubCell"/>
</dbReference>
<feature type="region of interest" description="Disordered" evidence="10">
    <location>
        <begin position="464"/>
        <end position="487"/>
    </location>
</feature>
<feature type="compositionally biased region" description="Polar residues" evidence="10">
    <location>
        <begin position="1856"/>
        <end position="1867"/>
    </location>
</feature>
<feature type="compositionally biased region" description="Polar residues" evidence="10">
    <location>
        <begin position="1299"/>
        <end position="1313"/>
    </location>
</feature>
<dbReference type="InterPro" id="IPR003960">
    <property type="entry name" value="ATPase_AAA_CS"/>
</dbReference>
<dbReference type="InterPro" id="IPR018624">
    <property type="entry name" value="Sec66"/>
</dbReference>
<dbReference type="Pfam" id="PF00004">
    <property type="entry name" value="AAA"/>
    <property type="match status" value="2"/>
</dbReference>
<dbReference type="CDD" id="cd05491">
    <property type="entry name" value="Bromo_TBP7_like"/>
    <property type="match status" value="1"/>
</dbReference>
<dbReference type="FunFam" id="3.40.50.300:FF:000061">
    <property type="entry name" value="ATPase family, AAA domain-containing 2"/>
    <property type="match status" value="1"/>
</dbReference>
<feature type="region of interest" description="Disordered" evidence="10">
    <location>
        <begin position="507"/>
        <end position="542"/>
    </location>
</feature>
<comment type="caution">
    <text evidence="12">The sequence shown here is derived from an EMBL/GenBank/DDBJ whole genome shotgun (WGS) entry which is preliminary data.</text>
</comment>
<evidence type="ECO:0000256" key="2">
    <source>
        <dbReference type="ARBA" id="ARBA00004286"/>
    </source>
</evidence>
<dbReference type="GO" id="GO:0005524">
    <property type="term" value="F:ATP binding"/>
    <property type="evidence" value="ECO:0007669"/>
    <property type="project" value="UniProtKB-KW"/>
</dbReference>
<dbReference type="GO" id="GO:0016887">
    <property type="term" value="F:ATP hydrolysis activity"/>
    <property type="evidence" value="ECO:0007669"/>
    <property type="project" value="InterPro"/>
</dbReference>
<feature type="domain" description="AAA+ ATPase" evidence="11">
    <location>
        <begin position="916"/>
        <end position="1042"/>
    </location>
</feature>
<keyword evidence="7" id="KW-0067">ATP-binding</keyword>
<evidence type="ECO:0000313" key="12">
    <source>
        <dbReference type="EMBL" id="GMG34053.1"/>
    </source>
</evidence>
<feature type="region of interest" description="Disordered" evidence="10">
    <location>
        <begin position="1503"/>
        <end position="1570"/>
    </location>
</feature>
<dbReference type="GO" id="GO:0045815">
    <property type="term" value="P:transcription initiation-coupled chromatin remodeling"/>
    <property type="evidence" value="ECO:0007669"/>
    <property type="project" value="TreeGrafter"/>
</dbReference>
<dbReference type="SMART" id="SM00382">
    <property type="entry name" value="AAA"/>
    <property type="match status" value="2"/>
</dbReference>
<dbReference type="SUPFAM" id="SSF47370">
    <property type="entry name" value="Bromodomain"/>
    <property type="match status" value="1"/>
</dbReference>
<dbReference type="InterPro" id="IPR003959">
    <property type="entry name" value="ATPase_AAA_core"/>
</dbReference>
<dbReference type="PANTHER" id="PTHR23069">
    <property type="entry name" value="AAA DOMAIN-CONTAINING"/>
    <property type="match status" value="1"/>
</dbReference>
<feature type="compositionally biased region" description="Acidic residues" evidence="10">
    <location>
        <begin position="315"/>
        <end position="325"/>
    </location>
</feature>
<evidence type="ECO:0000256" key="10">
    <source>
        <dbReference type="SAM" id="MobiDB-lite"/>
    </source>
</evidence>
<evidence type="ECO:0000256" key="3">
    <source>
        <dbReference type="ARBA" id="ARBA00006914"/>
    </source>
</evidence>
<keyword evidence="5" id="KW-0547">Nucleotide-binding</keyword>
<feature type="region of interest" description="Disordered" evidence="10">
    <location>
        <begin position="1289"/>
        <end position="1322"/>
    </location>
</feature>
<gene>
    <name evidence="12" type="ORF">Aory04_000946600</name>
</gene>
<feature type="compositionally biased region" description="Acidic residues" evidence="10">
    <location>
        <begin position="1868"/>
        <end position="1879"/>
    </location>
</feature>
<protein>
    <submittedName>
        <fullName evidence="12">Unnamed protein product</fullName>
    </submittedName>
</protein>
<reference evidence="12" key="1">
    <citation type="submission" date="2023-04" db="EMBL/GenBank/DDBJ databases">
        <title>Aspergillus oryzae NBRC 4228.</title>
        <authorList>
            <person name="Ichikawa N."/>
            <person name="Sato H."/>
            <person name="Tonouchi N."/>
        </authorList>
    </citation>
    <scope>NUCLEOTIDE SEQUENCE</scope>
    <source>
        <strain evidence="12">NBRC 4228</strain>
    </source>
</reference>
<keyword evidence="6" id="KW-0378">Hydrolase</keyword>
<dbReference type="Gene3D" id="1.20.920.10">
    <property type="entry name" value="Bromodomain-like"/>
    <property type="match status" value="1"/>
</dbReference>
<dbReference type="InterPro" id="IPR036427">
    <property type="entry name" value="Bromodomain-like_sf"/>
</dbReference>